<dbReference type="AlphaFoldDB" id="A0AAV5WIN5"/>
<dbReference type="EMBL" id="BTSY01000005">
    <property type="protein sequence ID" value="GMT30584.1"/>
    <property type="molecule type" value="Genomic_DNA"/>
</dbReference>
<evidence type="ECO:0008006" key="3">
    <source>
        <dbReference type="Google" id="ProtNLM"/>
    </source>
</evidence>
<evidence type="ECO:0000313" key="1">
    <source>
        <dbReference type="EMBL" id="GMT30584.1"/>
    </source>
</evidence>
<protein>
    <recommendedName>
        <fullName evidence="3">F-box domain-containing protein</fullName>
    </recommendedName>
</protein>
<accession>A0AAV5WIN5</accession>
<evidence type="ECO:0000313" key="2">
    <source>
        <dbReference type="Proteomes" id="UP001432322"/>
    </source>
</evidence>
<gene>
    <name evidence="1" type="ORF">PFISCL1PPCAC_21881</name>
</gene>
<sequence>IPFQFPILELPAELSAKILSYMEERELPICLQSFPLDKVHAECNKNKRIENLTISAPRYESEFEERRFGTNVFGCSFSQLCDRMQTVFNKCEIGILHIRLKLSYFSVSSYLPDVLCLK</sequence>
<keyword evidence="2" id="KW-1185">Reference proteome</keyword>
<reference evidence="1" key="1">
    <citation type="submission" date="2023-10" db="EMBL/GenBank/DDBJ databases">
        <title>Genome assembly of Pristionchus species.</title>
        <authorList>
            <person name="Yoshida K."/>
            <person name="Sommer R.J."/>
        </authorList>
    </citation>
    <scope>NUCLEOTIDE SEQUENCE</scope>
    <source>
        <strain evidence="1">RS5133</strain>
    </source>
</reference>
<feature type="non-terminal residue" evidence="1">
    <location>
        <position position="1"/>
    </location>
</feature>
<dbReference type="Proteomes" id="UP001432322">
    <property type="component" value="Unassembled WGS sequence"/>
</dbReference>
<proteinExistence type="predicted"/>
<organism evidence="1 2">
    <name type="scientific">Pristionchus fissidentatus</name>
    <dbReference type="NCBI Taxonomy" id="1538716"/>
    <lineage>
        <taxon>Eukaryota</taxon>
        <taxon>Metazoa</taxon>
        <taxon>Ecdysozoa</taxon>
        <taxon>Nematoda</taxon>
        <taxon>Chromadorea</taxon>
        <taxon>Rhabditida</taxon>
        <taxon>Rhabditina</taxon>
        <taxon>Diplogasteromorpha</taxon>
        <taxon>Diplogasteroidea</taxon>
        <taxon>Neodiplogasteridae</taxon>
        <taxon>Pristionchus</taxon>
    </lineage>
</organism>
<comment type="caution">
    <text evidence="1">The sequence shown here is derived from an EMBL/GenBank/DDBJ whole genome shotgun (WGS) entry which is preliminary data.</text>
</comment>
<name>A0AAV5WIN5_9BILA</name>